<dbReference type="RefSeq" id="WP_349086712.1">
    <property type="nucleotide sequence ID" value="NZ_JBBMEK010000491.1"/>
</dbReference>
<protein>
    <submittedName>
        <fullName evidence="1">Uncharacterized protein</fullName>
    </submittedName>
</protein>
<evidence type="ECO:0000313" key="2">
    <source>
        <dbReference type="Proteomes" id="UP001469749"/>
    </source>
</evidence>
<keyword evidence="2" id="KW-1185">Reference proteome</keyword>
<gene>
    <name evidence="1" type="ORF">WMO25_18425</name>
</gene>
<comment type="caution">
    <text evidence="1">The sequence shown here is derived from an EMBL/GenBank/DDBJ whole genome shotgun (WGS) entry which is preliminary data.</text>
</comment>
<dbReference type="EMBL" id="JBBMEK010000491">
    <property type="protein sequence ID" value="MEQ2367034.1"/>
    <property type="molecule type" value="Genomic_DNA"/>
</dbReference>
<proteinExistence type="predicted"/>
<sequence length="54" mass="6171">MKKAVLSEGYYETPNPYVNAPSCHVNLLELSRYARKKGKKLADLSQDEVNQFLI</sequence>
<accession>A0ABV1BDC1</accession>
<evidence type="ECO:0000313" key="1">
    <source>
        <dbReference type="EMBL" id="MEQ2367034.1"/>
    </source>
</evidence>
<organism evidence="1 2">
    <name type="scientific">Coprococcus intestinihominis</name>
    <dbReference type="NCBI Taxonomy" id="3133154"/>
    <lineage>
        <taxon>Bacteria</taxon>
        <taxon>Bacillati</taxon>
        <taxon>Bacillota</taxon>
        <taxon>Clostridia</taxon>
        <taxon>Lachnospirales</taxon>
        <taxon>Lachnospiraceae</taxon>
        <taxon>Coprococcus</taxon>
    </lineage>
</organism>
<reference evidence="1 2" key="1">
    <citation type="submission" date="2024-03" db="EMBL/GenBank/DDBJ databases">
        <title>Human intestinal bacterial collection.</title>
        <authorList>
            <person name="Pauvert C."/>
            <person name="Hitch T.C.A."/>
            <person name="Clavel T."/>
        </authorList>
    </citation>
    <scope>NUCLEOTIDE SEQUENCE [LARGE SCALE GENOMIC DNA]</scope>
    <source>
        <strain evidence="1 2">CLA-AA-H190</strain>
    </source>
</reference>
<dbReference type="Proteomes" id="UP001469749">
    <property type="component" value="Unassembled WGS sequence"/>
</dbReference>
<name>A0ABV1BDC1_9FIRM</name>